<dbReference type="CDD" id="cd17478">
    <property type="entry name" value="MFS_FsR"/>
    <property type="match status" value="1"/>
</dbReference>
<keyword evidence="9" id="KW-1185">Reference proteome</keyword>
<feature type="transmembrane region" description="Helical" evidence="6">
    <location>
        <begin position="273"/>
        <end position="292"/>
    </location>
</feature>
<proteinExistence type="predicted"/>
<feature type="transmembrane region" description="Helical" evidence="6">
    <location>
        <begin position="213"/>
        <end position="235"/>
    </location>
</feature>
<feature type="transmembrane region" description="Helical" evidence="6">
    <location>
        <begin position="131"/>
        <end position="154"/>
    </location>
</feature>
<protein>
    <submittedName>
        <fullName evidence="8">FSR family fosmidomycin resistance protein-like MFS transporter</fullName>
    </submittedName>
</protein>
<dbReference type="InterPro" id="IPR011701">
    <property type="entry name" value="MFS"/>
</dbReference>
<dbReference type="Proteomes" id="UP001239167">
    <property type="component" value="Unassembled WGS sequence"/>
</dbReference>
<dbReference type="PANTHER" id="PTHR43129">
    <property type="entry name" value="FOSMIDOMYCIN RESISTANCE PROTEIN"/>
    <property type="match status" value="1"/>
</dbReference>
<feature type="transmembrane region" description="Helical" evidence="6">
    <location>
        <begin position="332"/>
        <end position="355"/>
    </location>
</feature>
<evidence type="ECO:0000256" key="2">
    <source>
        <dbReference type="ARBA" id="ARBA00022448"/>
    </source>
</evidence>
<comment type="subcellular location">
    <subcellularLocation>
        <location evidence="1">Cell membrane</location>
        <topology evidence="1">Multi-pass membrane protein</topology>
    </subcellularLocation>
</comment>
<dbReference type="InterPro" id="IPR036259">
    <property type="entry name" value="MFS_trans_sf"/>
</dbReference>
<evidence type="ECO:0000256" key="5">
    <source>
        <dbReference type="ARBA" id="ARBA00023136"/>
    </source>
</evidence>
<dbReference type="EMBL" id="JAUSUE010000004">
    <property type="protein sequence ID" value="MDQ0203212.1"/>
    <property type="molecule type" value="Genomic_DNA"/>
</dbReference>
<feature type="transmembrane region" description="Helical" evidence="6">
    <location>
        <begin position="160"/>
        <end position="177"/>
    </location>
</feature>
<name>A0ABT9Y5W6_9FIRM</name>
<evidence type="ECO:0000313" key="9">
    <source>
        <dbReference type="Proteomes" id="UP001239167"/>
    </source>
</evidence>
<dbReference type="Gene3D" id="1.20.1250.20">
    <property type="entry name" value="MFS general substrate transporter like domains"/>
    <property type="match status" value="2"/>
</dbReference>
<feature type="transmembrane region" description="Helical" evidence="6">
    <location>
        <begin position="367"/>
        <end position="383"/>
    </location>
</feature>
<evidence type="ECO:0000256" key="4">
    <source>
        <dbReference type="ARBA" id="ARBA00022989"/>
    </source>
</evidence>
<keyword evidence="3 6" id="KW-0812">Transmembrane</keyword>
<feature type="transmembrane region" description="Helical" evidence="6">
    <location>
        <begin position="69"/>
        <end position="86"/>
    </location>
</feature>
<evidence type="ECO:0000256" key="1">
    <source>
        <dbReference type="ARBA" id="ARBA00004651"/>
    </source>
</evidence>
<feature type="transmembrane region" description="Helical" evidence="6">
    <location>
        <begin position="43"/>
        <end position="62"/>
    </location>
</feature>
<keyword evidence="2" id="KW-0813">Transport</keyword>
<reference evidence="8 9" key="1">
    <citation type="submission" date="2023-07" db="EMBL/GenBank/DDBJ databases">
        <title>Genomic Encyclopedia of Type Strains, Phase IV (KMG-IV): sequencing the most valuable type-strain genomes for metagenomic binning, comparative biology and taxonomic classification.</title>
        <authorList>
            <person name="Goeker M."/>
        </authorList>
    </citation>
    <scope>NUCLEOTIDE SEQUENCE [LARGE SCALE GENOMIC DNA]</scope>
    <source>
        <strain evidence="8 9">DSM 16980</strain>
    </source>
</reference>
<feature type="transmembrane region" description="Helical" evidence="6">
    <location>
        <begin position="7"/>
        <end position="31"/>
    </location>
</feature>
<keyword evidence="4 6" id="KW-1133">Transmembrane helix</keyword>
<dbReference type="RefSeq" id="WP_307223194.1">
    <property type="nucleotide sequence ID" value="NZ_CP116940.1"/>
</dbReference>
<evidence type="ECO:0000256" key="3">
    <source>
        <dbReference type="ARBA" id="ARBA00022692"/>
    </source>
</evidence>
<comment type="caution">
    <text evidence="8">The sequence shown here is derived from an EMBL/GenBank/DDBJ whole genome shotgun (WGS) entry which is preliminary data.</text>
</comment>
<feature type="transmembrane region" description="Helical" evidence="6">
    <location>
        <begin position="298"/>
        <end position="320"/>
    </location>
</feature>
<feature type="transmembrane region" description="Helical" evidence="6">
    <location>
        <begin position="247"/>
        <end position="266"/>
    </location>
</feature>
<sequence length="397" mass="42864">MTQKYVYALSAGHFFNDIGMGILPAVLPFFIANYGMNYKDVSGLMFAACFLSSIVQPTFGWLADRISKVWIMSLGICLSGVAMGAIGLFEDYWIIFAVVTVSGIGSAIFHPEAARMVNKISGEKKGTALSIFSMGGNAGFAFGPVIVVAFISAFGMKGTLVFSILALVMSIILLFIVPNIKKEIEATSTNFEKRNNNSTIPDRENHWSAFSRLTMLIVCSSLVICGLRSFIPLYLVAQMGLSEAAASSALTILFMFGIVTTMIGGMMADKFGYLKIVQISYALLVPMVFLLSRTENAVIGYVLMIPIGFAIFSPFSSIVVLGQNYLARSIGFASGVTLGLYFSVGGMVIPLMGMFADKYGLTANMELLTVFALLAAICSFILVKPFEEKTDKQSLTA</sequence>
<dbReference type="SUPFAM" id="SSF103473">
    <property type="entry name" value="MFS general substrate transporter"/>
    <property type="match status" value="1"/>
</dbReference>
<evidence type="ECO:0000313" key="8">
    <source>
        <dbReference type="EMBL" id="MDQ0203212.1"/>
    </source>
</evidence>
<evidence type="ECO:0000259" key="7">
    <source>
        <dbReference type="PROSITE" id="PS50850"/>
    </source>
</evidence>
<feature type="transmembrane region" description="Helical" evidence="6">
    <location>
        <begin position="92"/>
        <end position="110"/>
    </location>
</feature>
<keyword evidence="5 6" id="KW-0472">Membrane</keyword>
<dbReference type="PROSITE" id="PS50850">
    <property type="entry name" value="MFS"/>
    <property type="match status" value="1"/>
</dbReference>
<evidence type="ECO:0000256" key="6">
    <source>
        <dbReference type="SAM" id="Phobius"/>
    </source>
</evidence>
<dbReference type="PANTHER" id="PTHR43129:SF1">
    <property type="entry name" value="FOSMIDOMYCIN RESISTANCE PROTEIN"/>
    <property type="match status" value="1"/>
</dbReference>
<gene>
    <name evidence="8" type="ORF">J2S01_000919</name>
</gene>
<accession>A0ABT9Y5W6</accession>
<dbReference type="InterPro" id="IPR020846">
    <property type="entry name" value="MFS_dom"/>
</dbReference>
<organism evidence="8 9">
    <name type="scientific">Pectinatus haikarae</name>
    <dbReference type="NCBI Taxonomy" id="349096"/>
    <lineage>
        <taxon>Bacteria</taxon>
        <taxon>Bacillati</taxon>
        <taxon>Bacillota</taxon>
        <taxon>Negativicutes</taxon>
        <taxon>Selenomonadales</taxon>
        <taxon>Selenomonadaceae</taxon>
        <taxon>Pectinatus</taxon>
    </lineage>
</organism>
<feature type="domain" description="Major facilitator superfamily (MFS) profile" evidence="7">
    <location>
        <begin position="5"/>
        <end position="387"/>
    </location>
</feature>
<dbReference type="Pfam" id="PF07690">
    <property type="entry name" value="MFS_1"/>
    <property type="match status" value="1"/>
</dbReference>